<protein>
    <submittedName>
        <fullName evidence="1">Uncharacterized protein</fullName>
    </submittedName>
</protein>
<sequence>MRASTSRRVGLGFYNYRCESHKSYQYLLAAGMVSRISDILGVSRPIAG</sequence>
<dbReference type="Proteomes" id="UP000034350">
    <property type="component" value="Unassembled WGS sequence"/>
</dbReference>
<proteinExistence type="predicted"/>
<evidence type="ECO:0000313" key="1">
    <source>
        <dbReference type="EMBL" id="KKO76486.1"/>
    </source>
</evidence>
<gene>
    <name evidence="1" type="ORF">AAJ76_3000167792</name>
</gene>
<comment type="caution">
    <text evidence="1">The sequence shown here is derived from an EMBL/GenBank/DDBJ whole genome shotgun (WGS) entry which is preliminary data.</text>
</comment>
<accession>A0A0F9WGR1</accession>
<dbReference type="GeneID" id="36319997"/>
<organism evidence="1 2">
    <name type="scientific">Vairimorpha ceranae</name>
    <dbReference type="NCBI Taxonomy" id="40302"/>
    <lineage>
        <taxon>Eukaryota</taxon>
        <taxon>Fungi</taxon>
        <taxon>Fungi incertae sedis</taxon>
        <taxon>Microsporidia</taxon>
        <taxon>Nosematidae</taxon>
        <taxon>Vairimorpha</taxon>
    </lineage>
</organism>
<dbReference type="EMBL" id="JPQZ01000003">
    <property type="protein sequence ID" value="KKO76486.1"/>
    <property type="molecule type" value="Genomic_DNA"/>
</dbReference>
<dbReference type="RefSeq" id="XP_024332228.1">
    <property type="nucleotide sequence ID" value="XM_024475066.1"/>
</dbReference>
<keyword evidence="2" id="KW-1185">Reference proteome</keyword>
<name>A0A0F9WGR1_9MICR</name>
<dbReference type="VEuPathDB" id="MicrosporidiaDB:AAJ76_3000167792"/>
<evidence type="ECO:0000313" key="2">
    <source>
        <dbReference type="Proteomes" id="UP000034350"/>
    </source>
</evidence>
<reference evidence="1 2" key="1">
    <citation type="journal article" date="2015" name="Environ. Microbiol.">
        <title>Genome analyses suggest the presence of polyploidy and recent human-driven expansions in eight global populations of the honeybee pathogen Nosema ceranae.</title>
        <authorList>
            <person name="Pelin A."/>
            <person name="Selman M."/>
            <person name="Aris-Brosou S."/>
            <person name="Farinelli L."/>
            <person name="Corradi N."/>
        </authorList>
    </citation>
    <scope>NUCLEOTIDE SEQUENCE [LARGE SCALE GENOMIC DNA]</scope>
    <source>
        <strain evidence="1 2">PA08 1199</strain>
    </source>
</reference>
<dbReference type="AlphaFoldDB" id="A0A0F9WGR1"/>